<evidence type="ECO:0000313" key="4">
    <source>
        <dbReference type="EMBL" id="OGG48458.1"/>
    </source>
</evidence>
<dbReference type="EMBL" id="MFKU01000012">
    <property type="protein sequence ID" value="OGG48458.1"/>
    <property type="molecule type" value="Genomic_DNA"/>
</dbReference>
<dbReference type="STRING" id="1798481.A2678_01655"/>
<evidence type="ECO:0000256" key="3">
    <source>
        <dbReference type="SAM" id="SignalP"/>
    </source>
</evidence>
<keyword evidence="2" id="KW-0472">Membrane</keyword>
<proteinExistence type="predicted"/>
<feature type="transmembrane region" description="Helical" evidence="2">
    <location>
        <begin position="147"/>
        <end position="169"/>
    </location>
</feature>
<evidence type="ECO:0000313" key="5">
    <source>
        <dbReference type="Proteomes" id="UP000178815"/>
    </source>
</evidence>
<feature type="compositionally biased region" description="Basic and acidic residues" evidence="1">
    <location>
        <begin position="616"/>
        <end position="633"/>
    </location>
</feature>
<keyword evidence="3" id="KW-0732">Signal</keyword>
<comment type="caution">
    <text evidence="4">The sequence shown here is derived from an EMBL/GenBank/DDBJ whole genome shotgun (WGS) entry which is preliminary data.</text>
</comment>
<dbReference type="AlphaFoldDB" id="A0A1F6CH41"/>
<feature type="signal peptide" evidence="3">
    <location>
        <begin position="1"/>
        <end position="27"/>
    </location>
</feature>
<dbReference type="Proteomes" id="UP000178815">
    <property type="component" value="Unassembled WGS sequence"/>
</dbReference>
<feature type="transmembrane region" description="Helical" evidence="2">
    <location>
        <begin position="250"/>
        <end position="270"/>
    </location>
</feature>
<protein>
    <submittedName>
        <fullName evidence="4">Uncharacterized protein</fullName>
    </submittedName>
</protein>
<organism evidence="4 5">
    <name type="scientific">Candidatus Kaiserbacteria bacterium RIFCSPHIGHO2_01_FULL_53_31</name>
    <dbReference type="NCBI Taxonomy" id="1798481"/>
    <lineage>
        <taxon>Bacteria</taxon>
        <taxon>Candidatus Kaiseribacteriota</taxon>
    </lineage>
</organism>
<keyword evidence="2" id="KW-1133">Transmembrane helix</keyword>
<sequence>MKHFLSTLLITLAVIGVISTHARIAFAQVPCDPAVQSCQEPNMSTANGEVYVAPTSVDNLNKTPPPSANTQDLNAAGRMSVPPSANTDSWLGSVMTWIMTLFAWLLGVAAITLDNAVYFTVVTMGDVVNDLSAIGVAWRILRDIGNIFLIFGFLAIGISIILGTELFGWKSNLLPKLLISAVLLNFSLFMTEAVVDVGNLFATQFYTQINGGQPAEPTNYSGFMNEGISNKIMGQVGLQRIYGDAMNNTLVFAPGSSIIIGFMGIILFMITGFVMFALAFILIARFVVLVFIIIAAPVGFAGYAIPKLEGMSKKWRDELFSQTIIAPILLLMLYIALAVITDVQFLTGFGVTNGSQDSAWTAFIGKGDLTGFAGMILSYLVAMGMLLAVVIFSKKLGAFGGEWATKAAGKVVLGGTAWGMRTTVGWGSYRAAQALRTTKFGSSKTGRLTMKMLDRGAKGSFDARASKAWKEIPFGGIDAGKIDKVAVGGYRAKYDKNVKEYRDYLKSVTDAIGDRGNTKEQQTAINDAAVKRLTADKNKSNAEDEHATAKQQYTDYKAEVARLEKEKENPNLSLEQKIEVDEKLNTTRQNLKTSEDNLATATTKLTEAAEQLKTAKKTESDAKGALSEEKKEAEKRYVKNIEGKFFGSSFPGWVMFGAGAPQAARKIIKDSTKSDADKAWDDVKKVLKAKDKKEGEEEGGEEGGNDKEKEKNP</sequence>
<keyword evidence="2" id="KW-0812">Transmembrane</keyword>
<feature type="transmembrane region" description="Helical" evidence="2">
    <location>
        <begin position="276"/>
        <end position="303"/>
    </location>
</feature>
<feature type="region of interest" description="Disordered" evidence="1">
    <location>
        <begin position="612"/>
        <end position="633"/>
    </location>
</feature>
<feature type="compositionally biased region" description="Basic and acidic residues" evidence="1">
    <location>
        <begin position="704"/>
        <end position="713"/>
    </location>
</feature>
<gene>
    <name evidence="4" type="ORF">A2678_01655</name>
</gene>
<feature type="chain" id="PRO_5009523365" evidence="3">
    <location>
        <begin position="28"/>
        <end position="713"/>
    </location>
</feature>
<feature type="transmembrane region" description="Helical" evidence="2">
    <location>
        <begin position="90"/>
        <end position="111"/>
    </location>
</feature>
<feature type="transmembrane region" description="Helical" evidence="2">
    <location>
        <begin position="324"/>
        <end position="349"/>
    </location>
</feature>
<evidence type="ECO:0000256" key="2">
    <source>
        <dbReference type="SAM" id="Phobius"/>
    </source>
</evidence>
<name>A0A1F6CH41_9BACT</name>
<feature type="region of interest" description="Disordered" evidence="1">
    <location>
        <begin position="688"/>
        <end position="713"/>
    </location>
</feature>
<reference evidence="4 5" key="1">
    <citation type="journal article" date="2016" name="Nat. Commun.">
        <title>Thousands of microbial genomes shed light on interconnected biogeochemical processes in an aquifer system.</title>
        <authorList>
            <person name="Anantharaman K."/>
            <person name="Brown C.T."/>
            <person name="Hug L.A."/>
            <person name="Sharon I."/>
            <person name="Castelle C.J."/>
            <person name="Probst A.J."/>
            <person name="Thomas B.C."/>
            <person name="Singh A."/>
            <person name="Wilkins M.J."/>
            <person name="Karaoz U."/>
            <person name="Brodie E.L."/>
            <person name="Williams K.H."/>
            <person name="Hubbard S.S."/>
            <person name="Banfield J.F."/>
        </authorList>
    </citation>
    <scope>NUCLEOTIDE SEQUENCE [LARGE SCALE GENOMIC DNA]</scope>
</reference>
<evidence type="ECO:0000256" key="1">
    <source>
        <dbReference type="SAM" id="MobiDB-lite"/>
    </source>
</evidence>
<accession>A0A1F6CH41</accession>
<feature type="transmembrane region" description="Helical" evidence="2">
    <location>
        <begin position="369"/>
        <end position="392"/>
    </location>
</feature>